<feature type="active site" evidence="9">
    <location>
        <position position="119"/>
    </location>
</feature>
<dbReference type="InterPro" id="IPR000999">
    <property type="entry name" value="RNase_III_dom"/>
</dbReference>
<comment type="similarity">
    <text evidence="2">Belongs to the ribonuclease III family.</text>
</comment>
<dbReference type="GO" id="GO:0003725">
    <property type="term" value="F:double-stranded RNA binding"/>
    <property type="evidence" value="ECO:0007669"/>
    <property type="project" value="TreeGrafter"/>
</dbReference>
<dbReference type="PROSITE" id="PS00517">
    <property type="entry name" value="RNASE_3_1"/>
    <property type="match status" value="1"/>
</dbReference>
<evidence type="ECO:0000256" key="1">
    <source>
        <dbReference type="ARBA" id="ARBA00000109"/>
    </source>
</evidence>
<feature type="binding site" evidence="9">
    <location>
        <position position="116"/>
    </location>
    <ligand>
        <name>Mg(2+)</name>
        <dbReference type="ChEBI" id="CHEBI:18420"/>
    </ligand>
</feature>
<keyword evidence="7 9" id="KW-0378">Hydrolase</keyword>
<evidence type="ECO:0000259" key="12">
    <source>
        <dbReference type="PROSITE" id="PS50142"/>
    </source>
</evidence>
<dbReference type="PANTHER" id="PTHR11207:SF0">
    <property type="entry name" value="RIBONUCLEASE 3"/>
    <property type="match status" value="1"/>
</dbReference>
<dbReference type="HAMAP" id="MF_00104">
    <property type="entry name" value="RNase_III"/>
    <property type="match status" value="1"/>
</dbReference>
<dbReference type="SMART" id="SM00535">
    <property type="entry name" value="RIBOc"/>
    <property type="match status" value="1"/>
</dbReference>
<evidence type="ECO:0000259" key="11">
    <source>
        <dbReference type="PROSITE" id="PS50137"/>
    </source>
</evidence>
<feature type="binding site" evidence="9">
    <location>
        <position position="43"/>
    </location>
    <ligand>
        <name>Mg(2+)</name>
        <dbReference type="ChEBI" id="CHEBI:18420"/>
    </ligand>
</feature>
<dbReference type="GO" id="GO:0019843">
    <property type="term" value="F:rRNA binding"/>
    <property type="evidence" value="ECO:0007669"/>
    <property type="project" value="UniProtKB-KW"/>
</dbReference>
<keyword evidence="9" id="KW-0699">rRNA-binding</keyword>
<sequence>MNEFQDLEKRLGVDIDAETLLIALTHRSYAYEHPGTVHNERLEFLGDSVLGLSVTDEIYRRYPERTEGELAKIRASVVSTRTLAQLARGLELGSFIRLGKGEVRTDGHDKASILADTMESIIGAVYLTHGIERARRFVLGMIVPLLEDDFVIHEGRDWKTEIQELAAMRQLGLVHYAVVGTGPDHNRAFVATCVIGDDDAGTGEGTSKKEAERRAAAAAYLNLTGTTLTDGHGCPIPDTESAPVRSEQASETAAPSARKTSRRARRGTGAPSTGDSQG</sequence>
<dbReference type="InterPro" id="IPR036389">
    <property type="entry name" value="RNase_III_sf"/>
</dbReference>
<gene>
    <name evidence="9" type="primary">rnc</name>
    <name evidence="13" type="ORF">GTW58_04110</name>
</gene>
<dbReference type="GO" id="GO:0006364">
    <property type="term" value="P:rRNA processing"/>
    <property type="evidence" value="ECO:0007669"/>
    <property type="project" value="UniProtKB-UniRule"/>
</dbReference>
<dbReference type="SUPFAM" id="SSF54768">
    <property type="entry name" value="dsRNA-binding domain-like"/>
    <property type="match status" value="1"/>
</dbReference>
<dbReference type="Proteomes" id="UP000521379">
    <property type="component" value="Unassembled WGS sequence"/>
</dbReference>
<dbReference type="InterPro" id="IPR014720">
    <property type="entry name" value="dsRBD_dom"/>
</dbReference>
<evidence type="ECO:0000256" key="6">
    <source>
        <dbReference type="ARBA" id="ARBA00022759"/>
    </source>
</evidence>
<dbReference type="Gene3D" id="3.30.160.20">
    <property type="match status" value="1"/>
</dbReference>
<comment type="function">
    <text evidence="9">Digests double-stranded RNA. Involved in the processing of primary rRNA transcript to yield the immediate precursors to the large and small rRNAs (23S and 16S). Processes some mRNAs, and tRNAs when they are encoded in the rRNA operon. Processes pre-crRNA and tracrRNA of type II CRISPR loci if present in the organism.</text>
</comment>
<comment type="cofactor">
    <cofactor evidence="9">
        <name>Mg(2+)</name>
        <dbReference type="ChEBI" id="CHEBI:18420"/>
    </cofactor>
</comment>
<evidence type="ECO:0000313" key="13">
    <source>
        <dbReference type="EMBL" id="NKE09140.1"/>
    </source>
</evidence>
<dbReference type="GO" id="GO:0005737">
    <property type="term" value="C:cytoplasm"/>
    <property type="evidence" value="ECO:0007669"/>
    <property type="project" value="UniProtKB-SubCell"/>
</dbReference>
<keyword evidence="4 9" id="KW-0507">mRNA processing</keyword>
<feature type="active site" evidence="9">
    <location>
        <position position="47"/>
    </location>
</feature>
<dbReference type="FunFam" id="1.10.1520.10:FF:000001">
    <property type="entry name" value="Ribonuclease 3"/>
    <property type="match status" value="1"/>
</dbReference>
<evidence type="ECO:0000256" key="3">
    <source>
        <dbReference type="ARBA" id="ARBA00022552"/>
    </source>
</evidence>
<dbReference type="EC" id="3.1.26.3" evidence="9"/>
<dbReference type="PROSITE" id="PS50142">
    <property type="entry name" value="RNASE_3_2"/>
    <property type="match status" value="1"/>
</dbReference>
<feature type="binding site" evidence="9">
    <location>
        <position position="119"/>
    </location>
    <ligand>
        <name>Mg(2+)</name>
        <dbReference type="ChEBI" id="CHEBI:18420"/>
    </ligand>
</feature>
<accession>A0A846TQF4</accession>
<proteinExistence type="inferred from homology"/>
<keyword evidence="8 9" id="KW-0694">RNA-binding</keyword>
<reference evidence="13 14" key="1">
    <citation type="submission" date="2020-02" db="EMBL/GenBank/DDBJ databases">
        <authorList>
            <person name="Sun Q."/>
        </authorList>
    </citation>
    <scope>NUCLEOTIDE SEQUENCE [LARGE SCALE GENOMIC DNA]</scope>
    <source>
        <strain evidence="13 14">YIM 13062</strain>
    </source>
</reference>
<name>A0A846TQF4_9MICC</name>
<dbReference type="CDD" id="cd10845">
    <property type="entry name" value="DSRM_RNAse_III_family"/>
    <property type="match status" value="1"/>
</dbReference>
<keyword evidence="14" id="KW-1185">Reference proteome</keyword>
<dbReference type="PANTHER" id="PTHR11207">
    <property type="entry name" value="RIBONUCLEASE III"/>
    <property type="match status" value="1"/>
</dbReference>
<dbReference type="NCBIfam" id="TIGR02191">
    <property type="entry name" value="RNaseIII"/>
    <property type="match status" value="1"/>
</dbReference>
<dbReference type="RefSeq" id="WP_119932582.1">
    <property type="nucleotide sequence ID" value="NZ_JAAVUN010000005.1"/>
</dbReference>
<dbReference type="Pfam" id="PF14622">
    <property type="entry name" value="Ribonucleas_3_3"/>
    <property type="match status" value="1"/>
</dbReference>
<dbReference type="GO" id="GO:0046872">
    <property type="term" value="F:metal ion binding"/>
    <property type="evidence" value="ECO:0007669"/>
    <property type="project" value="UniProtKB-KW"/>
</dbReference>
<evidence type="ECO:0000256" key="9">
    <source>
        <dbReference type="HAMAP-Rule" id="MF_00104"/>
    </source>
</evidence>
<evidence type="ECO:0000313" key="14">
    <source>
        <dbReference type="Proteomes" id="UP000521379"/>
    </source>
</evidence>
<evidence type="ECO:0000256" key="5">
    <source>
        <dbReference type="ARBA" id="ARBA00022722"/>
    </source>
</evidence>
<keyword evidence="9" id="KW-0460">Magnesium</keyword>
<comment type="catalytic activity">
    <reaction evidence="1 9">
        <text>Endonucleolytic cleavage to 5'-phosphomonoester.</text>
        <dbReference type="EC" id="3.1.26.3"/>
    </reaction>
</comment>
<comment type="subunit">
    <text evidence="9">Homodimer.</text>
</comment>
<organism evidence="13 14">
    <name type="scientific">Kocuria subflava</name>
    <dbReference type="NCBI Taxonomy" id="1736139"/>
    <lineage>
        <taxon>Bacteria</taxon>
        <taxon>Bacillati</taxon>
        <taxon>Actinomycetota</taxon>
        <taxon>Actinomycetes</taxon>
        <taxon>Micrococcales</taxon>
        <taxon>Micrococcaceae</taxon>
        <taxon>Kocuria</taxon>
    </lineage>
</organism>
<feature type="domain" description="RNase III" evidence="12">
    <location>
        <begin position="4"/>
        <end position="130"/>
    </location>
</feature>
<dbReference type="GO" id="GO:0004525">
    <property type="term" value="F:ribonuclease III activity"/>
    <property type="evidence" value="ECO:0007669"/>
    <property type="project" value="UniProtKB-UniRule"/>
</dbReference>
<dbReference type="CDD" id="cd00593">
    <property type="entry name" value="RIBOc"/>
    <property type="match status" value="1"/>
</dbReference>
<keyword evidence="9" id="KW-0479">Metal-binding</keyword>
<dbReference type="GO" id="GO:0008033">
    <property type="term" value="P:tRNA processing"/>
    <property type="evidence" value="ECO:0007669"/>
    <property type="project" value="UniProtKB-KW"/>
</dbReference>
<feature type="region of interest" description="Disordered" evidence="10">
    <location>
        <begin position="229"/>
        <end position="278"/>
    </location>
</feature>
<dbReference type="GO" id="GO:0006397">
    <property type="term" value="P:mRNA processing"/>
    <property type="evidence" value="ECO:0007669"/>
    <property type="project" value="UniProtKB-UniRule"/>
</dbReference>
<feature type="domain" description="DRBM" evidence="11">
    <location>
        <begin position="157"/>
        <end position="225"/>
    </location>
</feature>
<dbReference type="InterPro" id="IPR011907">
    <property type="entry name" value="RNase_III"/>
</dbReference>
<dbReference type="EMBL" id="JAAVUN010000005">
    <property type="protein sequence ID" value="NKE09140.1"/>
    <property type="molecule type" value="Genomic_DNA"/>
</dbReference>
<keyword evidence="9" id="KW-0819">tRNA processing</keyword>
<evidence type="ECO:0000256" key="8">
    <source>
        <dbReference type="ARBA" id="ARBA00022884"/>
    </source>
</evidence>
<keyword evidence="6 9" id="KW-0255">Endonuclease</keyword>
<evidence type="ECO:0000256" key="2">
    <source>
        <dbReference type="ARBA" id="ARBA00010183"/>
    </source>
</evidence>
<dbReference type="Pfam" id="PF00035">
    <property type="entry name" value="dsrm"/>
    <property type="match status" value="1"/>
</dbReference>
<keyword evidence="5 9" id="KW-0540">Nuclease</keyword>
<evidence type="ECO:0000256" key="7">
    <source>
        <dbReference type="ARBA" id="ARBA00022801"/>
    </source>
</evidence>
<evidence type="ECO:0000256" key="10">
    <source>
        <dbReference type="SAM" id="MobiDB-lite"/>
    </source>
</evidence>
<dbReference type="SMART" id="SM00358">
    <property type="entry name" value="DSRM"/>
    <property type="match status" value="1"/>
</dbReference>
<dbReference type="GO" id="GO:0010468">
    <property type="term" value="P:regulation of gene expression"/>
    <property type="evidence" value="ECO:0007669"/>
    <property type="project" value="TreeGrafter"/>
</dbReference>
<dbReference type="SUPFAM" id="SSF69065">
    <property type="entry name" value="RNase III domain-like"/>
    <property type="match status" value="1"/>
</dbReference>
<dbReference type="Gene3D" id="1.10.1520.10">
    <property type="entry name" value="Ribonuclease III domain"/>
    <property type="match status" value="1"/>
</dbReference>
<keyword evidence="3 9" id="KW-0698">rRNA processing</keyword>
<dbReference type="AlphaFoldDB" id="A0A846TQF4"/>
<dbReference type="PROSITE" id="PS50137">
    <property type="entry name" value="DS_RBD"/>
    <property type="match status" value="1"/>
</dbReference>
<comment type="caution">
    <text evidence="13">The sequence shown here is derived from an EMBL/GenBank/DDBJ whole genome shotgun (WGS) entry which is preliminary data.</text>
</comment>
<protein>
    <recommendedName>
        <fullName evidence="9">Ribonuclease 3</fullName>
        <ecNumber evidence="9">3.1.26.3</ecNumber>
    </recommendedName>
    <alternativeName>
        <fullName evidence="9">Ribonuclease III</fullName>
        <shortName evidence="9">RNase III</shortName>
    </alternativeName>
</protein>
<keyword evidence="9" id="KW-0963">Cytoplasm</keyword>
<comment type="subcellular location">
    <subcellularLocation>
        <location evidence="9">Cytoplasm</location>
    </subcellularLocation>
</comment>
<evidence type="ECO:0000256" key="4">
    <source>
        <dbReference type="ARBA" id="ARBA00022664"/>
    </source>
</evidence>